<keyword evidence="2" id="KW-0805">Transcription regulation</keyword>
<dbReference type="SMART" id="SM00353">
    <property type="entry name" value="HLH"/>
    <property type="match status" value="1"/>
</dbReference>
<evidence type="ECO:0000313" key="8">
    <source>
        <dbReference type="RefSeq" id="XP_030547261.2"/>
    </source>
</evidence>
<keyword evidence="7" id="KW-1185">Reference proteome</keyword>
<dbReference type="RefSeq" id="XP_030547261.2">
    <property type="nucleotide sequence ID" value="XM_030691401.2"/>
</dbReference>
<dbReference type="Proteomes" id="UP000827889">
    <property type="component" value="Chromosome 9"/>
</dbReference>
<evidence type="ECO:0000256" key="5">
    <source>
        <dbReference type="ARBA" id="ARBA00023242"/>
    </source>
</evidence>
<evidence type="ECO:0000256" key="2">
    <source>
        <dbReference type="ARBA" id="ARBA00023015"/>
    </source>
</evidence>
<evidence type="ECO:0000256" key="3">
    <source>
        <dbReference type="ARBA" id="ARBA00023125"/>
    </source>
</evidence>
<dbReference type="Gene3D" id="4.10.280.10">
    <property type="entry name" value="Helix-loop-helix DNA-binding domain"/>
    <property type="match status" value="1"/>
</dbReference>
<keyword evidence="5" id="KW-0539">Nucleus</keyword>
<dbReference type="GO" id="GO:0005634">
    <property type="term" value="C:nucleus"/>
    <property type="evidence" value="ECO:0007669"/>
    <property type="project" value="UniProtKB-SubCell"/>
</dbReference>
<dbReference type="GO" id="GO:0046983">
    <property type="term" value="F:protein dimerization activity"/>
    <property type="evidence" value="ECO:0007669"/>
    <property type="project" value="InterPro"/>
</dbReference>
<evidence type="ECO:0000256" key="4">
    <source>
        <dbReference type="ARBA" id="ARBA00023163"/>
    </source>
</evidence>
<dbReference type="GO" id="GO:0003677">
    <property type="term" value="F:DNA binding"/>
    <property type="evidence" value="ECO:0007669"/>
    <property type="project" value="UniProtKB-KW"/>
</dbReference>
<comment type="subcellular location">
    <subcellularLocation>
        <location evidence="1">Nucleus</location>
    </subcellularLocation>
</comment>
<dbReference type="InterPro" id="IPR036638">
    <property type="entry name" value="HLH_DNA-bd_sf"/>
</dbReference>
<dbReference type="InterPro" id="IPR045847">
    <property type="entry name" value="AIG1-like"/>
</dbReference>
<dbReference type="PANTHER" id="PTHR45844:SF9">
    <property type="entry name" value="OS09G0463900 PROTEIN"/>
    <property type="match status" value="1"/>
</dbReference>
<protein>
    <submittedName>
        <fullName evidence="8">Transcription factor bHLH30-like</fullName>
    </submittedName>
</protein>
<sequence>MALYTDRCEPGLYGSDPHQMFDPFSRANGSVPEVATPQSLVLDGEKSELVIKAPNRVAKKNVSEEKALAALRNHSEAERRRRERINSHLATLRGLVPCDDKMDKATLLAHVIEEVKELKKKAAAASEGLLVPMDADEVKVEPLDDAVGNGTFSFKASICCEYRPELLSDLRQAIDALRLKIVKAEISTLESRLRNDFIFSSGKDEFSYRSSVERQLLASSIRQALCNVLAKTSISTEYSPRTTLPSKRRRVSFLDSSSPSL</sequence>
<accession>A0A8B8QJE6</accession>
<reference evidence="8" key="1">
    <citation type="submission" date="2025-08" db="UniProtKB">
        <authorList>
            <consortium name="RefSeq"/>
        </authorList>
    </citation>
    <scope>IDENTIFICATION</scope>
    <source>
        <tissue evidence="8">Leaf</tissue>
    </source>
</reference>
<organism evidence="7 8">
    <name type="scientific">Rhodamnia argentea</name>
    <dbReference type="NCBI Taxonomy" id="178133"/>
    <lineage>
        <taxon>Eukaryota</taxon>
        <taxon>Viridiplantae</taxon>
        <taxon>Streptophyta</taxon>
        <taxon>Embryophyta</taxon>
        <taxon>Tracheophyta</taxon>
        <taxon>Spermatophyta</taxon>
        <taxon>Magnoliopsida</taxon>
        <taxon>eudicotyledons</taxon>
        <taxon>Gunneridae</taxon>
        <taxon>Pentapetalae</taxon>
        <taxon>rosids</taxon>
        <taxon>malvids</taxon>
        <taxon>Myrtales</taxon>
        <taxon>Myrtaceae</taxon>
        <taxon>Myrtoideae</taxon>
        <taxon>Myrteae</taxon>
        <taxon>Australasian group</taxon>
        <taxon>Rhodamnia</taxon>
    </lineage>
</organism>
<dbReference type="KEGG" id="rarg:115752967"/>
<dbReference type="InterPro" id="IPR011598">
    <property type="entry name" value="bHLH_dom"/>
</dbReference>
<evidence type="ECO:0000256" key="1">
    <source>
        <dbReference type="ARBA" id="ARBA00004123"/>
    </source>
</evidence>
<evidence type="ECO:0000313" key="7">
    <source>
        <dbReference type="Proteomes" id="UP000827889"/>
    </source>
</evidence>
<dbReference type="Pfam" id="PF00010">
    <property type="entry name" value="HLH"/>
    <property type="match status" value="1"/>
</dbReference>
<feature type="domain" description="BHLH" evidence="6">
    <location>
        <begin position="69"/>
        <end position="118"/>
    </location>
</feature>
<keyword evidence="4" id="KW-0804">Transcription</keyword>
<dbReference type="SUPFAM" id="SSF47459">
    <property type="entry name" value="HLH, helix-loop-helix DNA-binding domain"/>
    <property type="match status" value="1"/>
</dbReference>
<evidence type="ECO:0000259" key="6">
    <source>
        <dbReference type="PROSITE" id="PS50888"/>
    </source>
</evidence>
<dbReference type="GeneID" id="115752967"/>
<dbReference type="CDD" id="cd04873">
    <property type="entry name" value="ACT_UUR-ACR-like"/>
    <property type="match status" value="1"/>
</dbReference>
<keyword evidence="3" id="KW-0238">DNA-binding</keyword>
<dbReference type="GO" id="GO:0003700">
    <property type="term" value="F:DNA-binding transcription factor activity"/>
    <property type="evidence" value="ECO:0007669"/>
    <property type="project" value="InterPro"/>
</dbReference>
<gene>
    <name evidence="8" type="primary">LOC115752967</name>
</gene>
<dbReference type="PROSITE" id="PS50888">
    <property type="entry name" value="BHLH"/>
    <property type="match status" value="1"/>
</dbReference>
<dbReference type="PANTHER" id="PTHR45844">
    <property type="entry name" value="TRANSCRIPTION FACTOR BHLH30"/>
    <property type="match status" value="1"/>
</dbReference>
<proteinExistence type="predicted"/>
<name>A0A8B8QJE6_9MYRT</name>
<dbReference type="AlphaFoldDB" id="A0A8B8QJE6"/>